<dbReference type="CDD" id="cd11614">
    <property type="entry name" value="SAF_CpaB_FlgA_like"/>
    <property type="match status" value="1"/>
</dbReference>
<comment type="similarity">
    <text evidence="1">Belongs to the FlgA family.</text>
</comment>
<reference evidence="3 4" key="1">
    <citation type="submission" date="2019-06" db="EMBL/GenBank/DDBJ databases">
        <authorList>
            <person name="Li M."/>
        </authorList>
    </citation>
    <scope>NUCLEOTIDE SEQUENCE [LARGE SCALE GENOMIC DNA]</scope>
    <source>
        <strain evidence="3 4">BGMRC6574</strain>
    </source>
</reference>
<keyword evidence="4" id="KW-1185">Reference proteome</keyword>
<dbReference type="RefSeq" id="WP_141167506.1">
    <property type="nucleotide sequence ID" value="NZ_VHLH01000025.1"/>
</dbReference>
<dbReference type="NCBIfam" id="TIGR03170">
    <property type="entry name" value="flgA_cterm"/>
    <property type="match status" value="1"/>
</dbReference>
<feature type="signal peptide" evidence="1">
    <location>
        <begin position="1"/>
        <end position="37"/>
    </location>
</feature>
<name>A0A506TZG3_9HYPH</name>
<dbReference type="GO" id="GO:0044780">
    <property type="term" value="P:bacterial-type flagellum assembly"/>
    <property type="evidence" value="ECO:0007669"/>
    <property type="project" value="InterPro"/>
</dbReference>
<dbReference type="EMBL" id="VHLH01000025">
    <property type="protein sequence ID" value="TPW26890.1"/>
    <property type="molecule type" value="Genomic_DNA"/>
</dbReference>
<protein>
    <recommendedName>
        <fullName evidence="1">Flagella basal body P-ring formation protein FlgA</fullName>
    </recommendedName>
</protein>
<feature type="domain" description="Flagella basal body P-ring formation protein FlgA SAF" evidence="2">
    <location>
        <begin position="42"/>
        <end position="163"/>
    </location>
</feature>
<keyword evidence="3" id="KW-0282">Flagellum</keyword>
<comment type="function">
    <text evidence="1">Involved in the assembly process of the P-ring formation. It may associate with FlgF on the rod constituting a structure essential for the P-ring assembly or may act as a modulator protein for the P-ring assembly.</text>
</comment>
<dbReference type="Gene3D" id="3.90.1210.10">
    <property type="entry name" value="Antifreeze-like/N-acetylneuraminic acid synthase C-terminal domain"/>
    <property type="match status" value="1"/>
</dbReference>
<feature type="chain" id="PRO_5021498944" description="Flagella basal body P-ring formation protein FlgA" evidence="1">
    <location>
        <begin position="38"/>
        <end position="166"/>
    </location>
</feature>
<dbReference type="InterPro" id="IPR039246">
    <property type="entry name" value="Flagellar_FlgA"/>
</dbReference>
<dbReference type="GO" id="GO:0042597">
    <property type="term" value="C:periplasmic space"/>
    <property type="evidence" value="ECO:0007669"/>
    <property type="project" value="UniProtKB-SubCell"/>
</dbReference>
<dbReference type="OrthoDB" id="8448733at2"/>
<dbReference type="Pfam" id="PF13144">
    <property type="entry name" value="ChapFlgA"/>
    <property type="match status" value="1"/>
</dbReference>
<keyword evidence="1" id="KW-0574">Periplasm</keyword>
<proteinExistence type="inferred from homology"/>
<keyword evidence="1" id="KW-0732">Signal</keyword>
<dbReference type="PANTHER" id="PTHR36307">
    <property type="entry name" value="FLAGELLA BASAL BODY P-RING FORMATION PROTEIN FLGA"/>
    <property type="match status" value="1"/>
</dbReference>
<comment type="subcellular location">
    <subcellularLocation>
        <location evidence="1">Periplasm</location>
    </subcellularLocation>
</comment>
<sequence length="166" mass="17229">MGASTTTVADIKRFSLRVSVELALAAGLTFVPASAFAGAPTAVVPQSVIYPGQEIATHALKEVTVTNPNIRDDYVHTAAELQGKVATRTLLPGRVIPAASVREPYAVKRGSKVRIVFATDGLTISAPGMPLANATVGDFIRVRNVDTGVTVSGTVTADDTVEVAAR</sequence>
<dbReference type="InterPro" id="IPR017585">
    <property type="entry name" value="SAF_FlgA"/>
</dbReference>
<keyword evidence="3" id="KW-0966">Cell projection</keyword>
<dbReference type="Gene3D" id="2.30.30.760">
    <property type="match status" value="1"/>
</dbReference>
<organism evidence="3 4">
    <name type="scientific">Pararhizobium mangrovi</name>
    <dbReference type="NCBI Taxonomy" id="2590452"/>
    <lineage>
        <taxon>Bacteria</taxon>
        <taxon>Pseudomonadati</taxon>
        <taxon>Pseudomonadota</taxon>
        <taxon>Alphaproteobacteria</taxon>
        <taxon>Hyphomicrobiales</taxon>
        <taxon>Rhizobiaceae</taxon>
        <taxon>Rhizobium/Agrobacterium group</taxon>
        <taxon>Pararhizobium</taxon>
    </lineage>
</organism>
<evidence type="ECO:0000256" key="1">
    <source>
        <dbReference type="RuleBase" id="RU362063"/>
    </source>
</evidence>
<keyword evidence="1" id="KW-1005">Bacterial flagellum biogenesis</keyword>
<dbReference type="Proteomes" id="UP000320314">
    <property type="component" value="Unassembled WGS sequence"/>
</dbReference>
<evidence type="ECO:0000313" key="3">
    <source>
        <dbReference type="EMBL" id="TPW26890.1"/>
    </source>
</evidence>
<accession>A0A506TZG3</accession>
<comment type="caution">
    <text evidence="3">The sequence shown here is derived from an EMBL/GenBank/DDBJ whole genome shotgun (WGS) entry which is preliminary data.</text>
</comment>
<evidence type="ECO:0000313" key="4">
    <source>
        <dbReference type="Proteomes" id="UP000320314"/>
    </source>
</evidence>
<gene>
    <name evidence="3" type="primary">flgA</name>
    <name evidence="3" type="ORF">FJU11_13020</name>
</gene>
<dbReference type="PANTHER" id="PTHR36307:SF1">
    <property type="entry name" value="FLAGELLA BASAL BODY P-RING FORMATION PROTEIN FLGA"/>
    <property type="match status" value="1"/>
</dbReference>
<evidence type="ECO:0000259" key="2">
    <source>
        <dbReference type="Pfam" id="PF13144"/>
    </source>
</evidence>
<keyword evidence="3" id="KW-0969">Cilium</keyword>
<dbReference type="AlphaFoldDB" id="A0A506TZG3"/>